<protein>
    <submittedName>
        <fullName evidence="1 2">Uncharacterized protein</fullName>
    </submittedName>
</protein>
<dbReference type="EnsemblPlants" id="PNT71962">
    <property type="protein sequence ID" value="PNT71962"/>
    <property type="gene ID" value="BRADI_2g37805v3"/>
</dbReference>
<reference evidence="1 2" key="1">
    <citation type="journal article" date="2010" name="Nature">
        <title>Genome sequencing and analysis of the model grass Brachypodium distachyon.</title>
        <authorList>
            <consortium name="International Brachypodium Initiative"/>
        </authorList>
    </citation>
    <scope>NUCLEOTIDE SEQUENCE [LARGE SCALE GENOMIC DNA]</scope>
    <source>
        <strain evidence="1 2">Bd21</strain>
    </source>
</reference>
<evidence type="ECO:0000313" key="1">
    <source>
        <dbReference type="EMBL" id="PNT71962.1"/>
    </source>
</evidence>
<name>A0A2K2DCG8_BRADI</name>
<accession>A0A2K2DCG8</accession>
<dbReference type="EMBL" id="CM000881">
    <property type="protein sequence ID" value="PNT71962.1"/>
    <property type="molecule type" value="Genomic_DNA"/>
</dbReference>
<evidence type="ECO:0000313" key="2">
    <source>
        <dbReference type="EnsemblPlants" id="PNT71962"/>
    </source>
</evidence>
<evidence type="ECO:0000313" key="3">
    <source>
        <dbReference type="Proteomes" id="UP000008810"/>
    </source>
</evidence>
<proteinExistence type="predicted"/>
<dbReference type="InParanoid" id="A0A2K2DCG8"/>
<dbReference type="Gramene" id="PNT71962">
    <property type="protein sequence ID" value="PNT71962"/>
    <property type="gene ID" value="BRADI_2g37805v3"/>
</dbReference>
<sequence length="88" mass="10145">MSPVSAYSHHHVFPSRVRVHYRCHYLYSSSPVWHSTTLQRLNFFLSCQLEEEDADYDDGESKYSPEAGELGQWCGGPACQLELREKHG</sequence>
<reference evidence="2" key="3">
    <citation type="submission" date="2018-08" db="UniProtKB">
        <authorList>
            <consortium name="EnsemblPlants"/>
        </authorList>
    </citation>
    <scope>IDENTIFICATION</scope>
    <source>
        <strain evidence="2">cv. Bd21</strain>
    </source>
</reference>
<dbReference type="Proteomes" id="UP000008810">
    <property type="component" value="Chromosome 2"/>
</dbReference>
<organism evidence="1">
    <name type="scientific">Brachypodium distachyon</name>
    <name type="common">Purple false brome</name>
    <name type="synonym">Trachynia distachya</name>
    <dbReference type="NCBI Taxonomy" id="15368"/>
    <lineage>
        <taxon>Eukaryota</taxon>
        <taxon>Viridiplantae</taxon>
        <taxon>Streptophyta</taxon>
        <taxon>Embryophyta</taxon>
        <taxon>Tracheophyta</taxon>
        <taxon>Spermatophyta</taxon>
        <taxon>Magnoliopsida</taxon>
        <taxon>Liliopsida</taxon>
        <taxon>Poales</taxon>
        <taxon>Poaceae</taxon>
        <taxon>BOP clade</taxon>
        <taxon>Pooideae</taxon>
        <taxon>Stipodae</taxon>
        <taxon>Brachypodieae</taxon>
        <taxon>Brachypodium</taxon>
    </lineage>
</organism>
<dbReference type="AlphaFoldDB" id="A0A2K2DCG8"/>
<keyword evidence="3" id="KW-1185">Reference proteome</keyword>
<reference evidence="1" key="2">
    <citation type="submission" date="2017-06" db="EMBL/GenBank/DDBJ databases">
        <title>WGS assembly of Brachypodium distachyon.</title>
        <authorList>
            <consortium name="The International Brachypodium Initiative"/>
            <person name="Lucas S."/>
            <person name="Harmon-Smith M."/>
            <person name="Lail K."/>
            <person name="Tice H."/>
            <person name="Grimwood J."/>
            <person name="Bruce D."/>
            <person name="Barry K."/>
            <person name="Shu S."/>
            <person name="Lindquist E."/>
            <person name="Wang M."/>
            <person name="Pitluck S."/>
            <person name="Vogel J.P."/>
            <person name="Garvin D.F."/>
            <person name="Mockler T.C."/>
            <person name="Schmutz J."/>
            <person name="Rokhsar D."/>
            <person name="Bevan M.W."/>
        </authorList>
    </citation>
    <scope>NUCLEOTIDE SEQUENCE</scope>
    <source>
        <strain evidence="1">Bd21</strain>
    </source>
</reference>
<gene>
    <name evidence="1" type="ORF">BRADI_2g37805v3</name>
</gene>